<reference evidence="2 3" key="1">
    <citation type="submission" date="2020-07" db="EMBL/GenBank/DDBJ databases">
        <title>Bacterium isolated from marien macroalgae.</title>
        <authorList>
            <person name="Zhu K."/>
            <person name="Lu D."/>
            <person name="Du Z."/>
        </authorList>
    </citation>
    <scope>NUCLEOTIDE SEQUENCE [LARGE SCALE GENOMIC DNA]</scope>
    <source>
        <strain evidence="2 3">3-1745</strain>
    </source>
</reference>
<sequence>MAGRRGACWLAIGLLSIGLVAHADERTAFLQQQYQTQCLEFAAAPDKVRERLQTSQLTEVPAVQLRQLLLGSDGSRGWLLPYRGRQEYILVLAEGNSRCAILARHVDVEQTLNLFERLINRPPDSYRSRPLALTEADLRYAGDAEIRRGAWQGAEHTLVHELLISTRKNAPIQAILALTLTTKIEQ</sequence>
<protein>
    <submittedName>
        <fullName evidence="2">Uncharacterized protein</fullName>
    </submittedName>
</protein>
<feature type="chain" id="PRO_5030932637" evidence="1">
    <location>
        <begin position="24"/>
        <end position="186"/>
    </location>
</feature>
<proteinExistence type="predicted"/>
<feature type="signal peptide" evidence="1">
    <location>
        <begin position="1"/>
        <end position="23"/>
    </location>
</feature>
<evidence type="ECO:0000313" key="3">
    <source>
        <dbReference type="Proteomes" id="UP000538931"/>
    </source>
</evidence>
<dbReference type="Proteomes" id="UP000538931">
    <property type="component" value="Unassembled WGS sequence"/>
</dbReference>
<organism evidence="2 3">
    <name type="scientific">Marinobacterium marinum</name>
    <dbReference type="NCBI Taxonomy" id="2756129"/>
    <lineage>
        <taxon>Bacteria</taxon>
        <taxon>Pseudomonadati</taxon>
        <taxon>Pseudomonadota</taxon>
        <taxon>Gammaproteobacteria</taxon>
        <taxon>Oceanospirillales</taxon>
        <taxon>Oceanospirillaceae</taxon>
        <taxon>Marinobacterium</taxon>
    </lineage>
</organism>
<evidence type="ECO:0000256" key="1">
    <source>
        <dbReference type="SAM" id="SignalP"/>
    </source>
</evidence>
<evidence type="ECO:0000313" key="2">
    <source>
        <dbReference type="EMBL" id="MBA4500956.1"/>
    </source>
</evidence>
<comment type="caution">
    <text evidence="2">The sequence shown here is derived from an EMBL/GenBank/DDBJ whole genome shotgun (WGS) entry which is preliminary data.</text>
</comment>
<dbReference type="NCBIfam" id="NF047650">
    <property type="entry name" value="lipo_NMCC_0638"/>
    <property type="match status" value="1"/>
</dbReference>
<dbReference type="RefSeq" id="WP_181736424.1">
    <property type="nucleotide sequence ID" value="NZ_JACEMT010000030.1"/>
</dbReference>
<gene>
    <name evidence="2" type="ORF">H1S06_01060</name>
</gene>
<dbReference type="AlphaFoldDB" id="A0A7W1WVE8"/>
<name>A0A7W1WVE8_9GAMM</name>
<keyword evidence="3" id="KW-1185">Reference proteome</keyword>
<accession>A0A7W1WVE8</accession>
<keyword evidence="1" id="KW-0732">Signal</keyword>
<dbReference type="EMBL" id="JACEMT010000030">
    <property type="protein sequence ID" value="MBA4500956.1"/>
    <property type="molecule type" value="Genomic_DNA"/>
</dbReference>